<dbReference type="PANTHER" id="PTHR23508">
    <property type="entry name" value="CARBOXYLIC ACID TRANSPORTER PROTEIN HOMOLOG"/>
    <property type="match status" value="1"/>
</dbReference>
<dbReference type="InterPro" id="IPR036259">
    <property type="entry name" value="MFS_trans_sf"/>
</dbReference>
<feature type="transmembrane region" description="Helical" evidence="5">
    <location>
        <begin position="317"/>
        <end position="335"/>
    </location>
</feature>
<dbReference type="GO" id="GO:0005886">
    <property type="term" value="C:plasma membrane"/>
    <property type="evidence" value="ECO:0007669"/>
    <property type="project" value="UniProtKB-SubCell"/>
</dbReference>
<accession>A0A5S4G5N8</accession>
<feature type="transmembrane region" description="Helical" evidence="5">
    <location>
        <begin position="63"/>
        <end position="85"/>
    </location>
</feature>
<dbReference type="OrthoDB" id="9787026at2"/>
<sequence>MQRATASPRHEKDHHGTSGKAAILVTVLCWLAVVADGFDLIVYGSVLPTLDDEPGWNVGAKGLSVIGAVTFLGMLIGAIVTGLLSDRLGRRLPLITCLVWFSLCMIGSALAPSPEVLGIARFLAGLGLGGLLPTASALLMEYAPPRHRVLIYAMAISGIPLGGVLAAMLSLPLLPEPGWRVLFMIGAAPLVLIVPVALRYLPESLEYLVSRGRTEEAAAVAGRFGVPLPSQAPAEDAVGPSASLFRGRNLTASLCFWVATFLALLTWYGLGTWLPGIMREAGYELGSAVGALLVLSIGGVIGSCLIAAVGDRLGYRSVAIASFLTAGTSLFLLSIPAGTLVLYLLLAVAGSAAVSTQVLINSFVGVYFPPQRRAGALGWTLGVGRTGAIVGPLSIGLIVDTGMSYQWNFYLFGACALLGAIAITMVPSGAGGHA</sequence>
<dbReference type="InterPro" id="IPR020846">
    <property type="entry name" value="MFS_dom"/>
</dbReference>
<dbReference type="PROSITE" id="PS50850">
    <property type="entry name" value="MFS"/>
    <property type="match status" value="1"/>
</dbReference>
<feature type="transmembrane region" description="Helical" evidence="5">
    <location>
        <begin position="405"/>
        <end position="426"/>
    </location>
</feature>
<comment type="caution">
    <text evidence="7">The sequence shown here is derived from an EMBL/GenBank/DDBJ whole genome shotgun (WGS) entry which is preliminary data.</text>
</comment>
<dbReference type="SUPFAM" id="SSF103473">
    <property type="entry name" value="MFS general substrate transporter"/>
    <property type="match status" value="1"/>
</dbReference>
<keyword evidence="3 5" id="KW-1133">Transmembrane helix</keyword>
<keyword evidence="4 5" id="KW-0472">Membrane</keyword>
<feature type="transmembrane region" description="Helical" evidence="5">
    <location>
        <begin position="149"/>
        <end position="169"/>
    </location>
</feature>
<protein>
    <submittedName>
        <fullName evidence="7">Aromatic acid/H+ symport family MFS transporter</fullName>
    </submittedName>
</protein>
<dbReference type="Proteomes" id="UP000305238">
    <property type="component" value="Unassembled WGS sequence"/>
</dbReference>
<evidence type="ECO:0000313" key="8">
    <source>
        <dbReference type="Proteomes" id="UP000305238"/>
    </source>
</evidence>
<organism evidence="7 8">
    <name type="scientific">Actinomadura geliboluensis</name>
    <dbReference type="NCBI Taxonomy" id="882440"/>
    <lineage>
        <taxon>Bacteria</taxon>
        <taxon>Bacillati</taxon>
        <taxon>Actinomycetota</taxon>
        <taxon>Actinomycetes</taxon>
        <taxon>Streptosporangiales</taxon>
        <taxon>Thermomonosporaceae</taxon>
        <taxon>Actinomadura</taxon>
    </lineage>
</organism>
<feature type="transmembrane region" description="Helical" evidence="5">
    <location>
        <begin position="21"/>
        <end position="43"/>
    </location>
</feature>
<dbReference type="Gene3D" id="1.20.1250.20">
    <property type="entry name" value="MFS general substrate transporter like domains"/>
    <property type="match status" value="1"/>
</dbReference>
<feature type="transmembrane region" description="Helical" evidence="5">
    <location>
        <begin position="122"/>
        <end position="142"/>
    </location>
</feature>
<feature type="transmembrane region" description="Helical" evidence="5">
    <location>
        <begin position="290"/>
        <end position="310"/>
    </location>
</feature>
<evidence type="ECO:0000256" key="3">
    <source>
        <dbReference type="ARBA" id="ARBA00022989"/>
    </source>
</evidence>
<dbReference type="Pfam" id="PF07690">
    <property type="entry name" value="MFS_1"/>
    <property type="match status" value="1"/>
</dbReference>
<gene>
    <name evidence="7" type="ORF">ETD96_38675</name>
</gene>
<evidence type="ECO:0000256" key="2">
    <source>
        <dbReference type="ARBA" id="ARBA00022692"/>
    </source>
</evidence>
<dbReference type="AlphaFoldDB" id="A0A5S4G5N8"/>
<feature type="transmembrane region" description="Helical" evidence="5">
    <location>
        <begin position="92"/>
        <end position="110"/>
    </location>
</feature>
<dbReference type="PANTHER" id="PTHR23508:SF10">
    <property type="entry name" value="CARBOXYLIC ACID TRANSPORTER PROTEIN HOMOLOG"/>
    <property type="match status" value="1"/>
</dbReference>
<evidence type="ECO:0000256" key="5">
    <source>
        <dbReference type="SAM" id="Phobius"/>
    </source>
</evidence>
<comment type="subcellular location">
    <subcellularLocation>
        <location evidence="1">Cell membrane</location>
        <topology evidence="1">Multi-pass membrane protein</topology>
    </subcellularLocation>
</comment>
<keyword evidence="2 5" id="KW-0812">Transmembrane</keyword>
<dbReference type="PROSITE" id="PS00217">
    <property type="entry name" value="SUGAR_TRANSPORT_2"/>
    <property type="match status" value="1"/>
</dbReference>
<reference evidence="7 8" key="1">
    <citation type="submission" date="2019-05" db="EMBL/GenBank/DDBJ databases">
        <title>Draft genome sequence of Actinomadura geliboluensis A8036.</title>
        <authorList>
            <person name="Saricaoglu S."/>
            <person name="Isik K."/>
        </authorList>
    </citation>
    <scope>NUCLEOTIDE SEQUENCE [LARGE SCALE GENOMIC DNA]</scope>
    <source>
        <strain evidence="7 8">A8036</strain>
    </source>
</reference>
<evidence type="ECO:0000256" key="1">
    <source>
        <dbReference type="ARBA" id="ARBA00004651"/>
    </source>
</evidence>
<keyword evidence="8" id="KW-1185">Reference proteome</keyword>
<evidence type="ECO:0000259" key="6">
    <source>
        <dbReference type="PROSITE" id="PS50850"/>
    </source>
</evidence>
<dbReference type="PROSITE" id="PS00216">
    <property type="entry name" value="SUGAR_TRANSPORT_1"/>
    <property type="match status" value="1"/>
</dbReference>
<dbReference type="InterPro" id="IPR005829">
    <property type="entry name" value="Sugar_transporter_CS"/>
</dbReference>
<dbReference type="GO" id="GO:0046943">
    <property type="term" value="F:carboxylic acid transmembrane transporter activity"/>
    <property type="evidence" value="ECO:0007669"/>
    <property type="project" value="TreeGrafter"/>
</dbReference>
<evidence type="ECO:0000313" key="7">
    <source>
        <dbReference type="EMBL" id="TMR27834.1"/>
    </source>
</evidence>
<dbReference type="EMBL" id="VCKZ01000468">
    <property type="protein sequence ID" value="TMR27834.1"/>
    <property type="molecule type" value="Genomic_DNA"/>
</dbReference>
<feature type="transmembrane region" description="Helical" evidence="5">
    <location>
        <begin position="376"/>
        <end position="399"/>
    </location>
</feature>
<dbReference type="CDD" id="cd17365">
    <property type="entry name" value="MFS_PcaK_like"/>
    <property type="match status" value="1"/>
</dbReference>
<dbReference type="InterPro" id="IPR011701">
    <property type="entry name" value="MFS"/>
</dbReference>
<feature type="transmembrane region" description="Helical" evidence="5">
    <location>
        <begin position="341"/>
        <end position="364"/>
    </location>
</feature>
<evidence type="ECO:0000256" key="4">
    <source>
        <dbReference type="ARBA" id="ARBA00023136"/>
    </source>
</evidence>
<name>A0A5S4G5N8_9ACTN</name>
<feature type="transmembrane region" description="Helical" evidence="5">
    <location>
        <begin position="181"/>
        <end position="201"/>
    </location>
</feature>
<feature type="domain" description="Major facilitator superfamily (MFS) profile" evidence="6">
    <location>
        <begin position="25"/>
        <end position="431"/>
    </location>
</feature>
<feature type="transmembrane region" description="Helical" evidence="5">
    <location>
        <begin position="250"/>
        <end position="270"/>
    </location>
</feature>
<dbReference type="RefSeq" id="WP_138641457.1">
    <property type="nucleotide sequence ID" value="NZ_JASWDG010000005.1"/>
</dbReference>
<proteinExistence type="predicted"/>